<evidence type="ECO:0000256" key="10">
    <source>
        <dbReference type="SAM" id="Phobius"/>
    </source>
</evidence>
<protein>
    <recommendedName>
        <fullName evidence="12">Transmembrane protein</fullName>
    </recommendedName>
</protein>
<dbReference type="GO" id="GO:0043001">
    <property type="term" value="P:Golgi to plasma membrane protein transport"/>
    <property type="evidence" value="ECO:0007669"/>
    <property type="project" value="TreeGrafter"/>
</dbReference>
<feature type="transmembrane region" description="Helical" evidence="10">
    <location>
        <begin position="266"/>
        <end position="284"/>
    </location>
</feature>
<dbReference type="GO" id="GO:0005802">
    <property type="term" value="C:trans-Golgi network"/>
    <property type="evidence" value="ECO:0007669"/>
    <property type="project" value="TreeGrafter"/>
</dbReference>
<proteinExistence type="inferred from homology"/>
<dbReference type="GO" id="GO:0005829">
    <property type="term" value="C:cytosol"/>
    <property type="evidence" value="ECO:0007669"/>
    <property type="project" value="GOC"/>
</dbReference>
<name>A0A0F7UKE4_NEOCL</name>
<organism evidence="11">
    <name type="scientific">Neospora caninum (strain Liverpool)</name>
    <dbReference type="NCBI Taxonomy" id="572307"/>
    <lineage>
        <taxon>Eukaryota</taxon>
        <taxon>Sar</taxon>
        <taxon>Alveolata</taxon>
        <taxon>Apicomplexa</taxon>
        <taxon>Conoidasida</taxon>
        <taxon>Coccidia</taxon>
        <taxon>Eucoccidiorida</taxon>
        <taxon>Eimeriorina</taxon>
        <taxon>Sarcocystidae</taxon>
        <taxon>Neospora</taxon>
    </lineage>
</organism>
<evidence type="ECO:0008006" key="12">
    <source>
        <dbReference type="Google" id="ProtNLM"/>
    </source>
</evidence>
<evidence type="ECO:0000256" key="3">
    <source>
        <dbReference type="ARBA" id="ARBA00022448"/>
    </source>
</evidence>
<keyword evidence="3" id="KW-0813">Transport</keyword>
<keyword evidence="6 10" id="KW-1133">Transmembrane helix</keyword>
<comment type="similarity">
    <text evidence="2">Belongs to the SYS1 family.</text>
</comment>
<evidence type="ECO:0000256" key="4">
    <source>
        <dbReference type="ARBA" id="ARBA00022692"/>
    </source>
</evidence>
<feature type="transmembrane region" description="Helical" evidence="10">
    <location>
        <begin position="98"/>
        <end position="121"/>
    </location>
</feature>
<feature type="region of interest" description="Disordered" evidence="9">
    <location>
        <begin position="402"/>
        <end position="429"/>
    </location>
</feature>
<evidence type="ECO:0000256" key="1">
    <source>
        <dbReference type="ARBA" id="ARBA00004653"/>
    </source>
</evidence>
<keyword evidence="8 10" id="KW-0472">Membrane</keyword>
<keyword evidence="7" id="KW-0333">Golgi apparatus</keyword>
<dbReference type="Pfam" id="PF09801">
    <property type="entry name" value="SYS1"/>
    <property type="match status" value="1"/>
</dbReference>
<evidence type="ECO:0000256" key="5">
    <source>
        <dbReference type="ARBA" id="ARBA00022927"/>
    </source>
</evidence>
<gene>
    <name evidence="11" type="ORF">BN1204_047210</name>
</gene>
<evidence type="ECO:0000256" key="9">
    <source>
        <dbReference type="SAM" id="MobiDB-lite"/>
    </source>
</evidence>
<feature type="compositionally biased region" description="Basic and acidic residues" evidence="9">
    <location>
        <begin position="419"/>
        <end position="429"/>
    </location>
</feature>
<dbReference type="GO" id="GO:0000139">
    <property type="term" value="C:Golgi membrane"/>
    <property type="evidence" value="ECO:0007669"/>
    <property type="project" value="UniProtKB-SubCell"/>
</dbReference>
<dbReference type="PANTHER" id="PTHR12952">
    <property type="entry name" value="SYS1"/>
    <property type="match status" value="1"/>
</dbReference>
<reference evidence="11" key="1">
    <citation type="journal article" date="2015" name="PLoS ONE">
        <title>Comprehensive Evaluation of Toxoplasma gondii VEG and Neospora caninum LIV Genomes with Tachyzoite Stage Transcriptome and Proteome Defines Novel Transcript Features.</title>
        <authorList>
            <person name="Ramaprasad A."/>
            <person name="Mourier T."/>
            <person name="Naeem R."/>
            <person name="Malas T.B."/>
            <person name="Moussa E."/>
            <person name="Panigrahi A."/>
            <person name="Vermont S.J."/>
            <person name="Otto T.D."/>
            <person name="Wastling J."/>
            <person name="Pain A."/>
        </authorList>
    </citation>
    <scope>NUCLEOTIDE SEQUENCE</scope>
    <source>
        <strain evidence="11">Liverpool</strain>
    </source>
</reference>
<dbReference type="EMBL" id="LN714485">
    <property type="protein sequence ID" value="CEL68995.1"/>
    <property type="molecule type" value="Genomic_DNA"/>
</dbReference>
<dbReference type="AlphaFoldDB" id="A0A0F7UKE4"/>
<sequence>MRRPGQAGLPRVRDSSPSQNSRFPHPGGMATQRCLSAGTADFSPASSGNAEFSKFPGRSSKARPSLSAAGGGPPLYVLASGALYGSETFQPKYVLTQIIVLQSAFYFLYALLALGALTFFVGDRGDMLAVLPFAGHEATSDGDAAFSDPAGRAGGLVPARRFVIRESSPNGNEDTAAVGFETDSRRFAEPHGRQSAARDGADLNEGASGRYWGTGRGMRRAKILFETELYRFATREGRVLLLVLFLSSLAMAYLVFLVVQRTRKCLDFCFSIHFFHLLACWIFGGFPSNSSWWLCSAASAAATTALSQYFCRKVEMQDIQLERPPTSHRRFSSEADSIISVGTNSSDSSGGFCPSATESMPEKKSLDDVRVVKELHAPPCFGDENSRGSSSSKPVLVGRSVLVPPVGDRFPGTGMPGRSDPEGVELRLL</sequence>
<keyword evidence="4 10" id="KW-0812">Transmembrane</keyword>
<dbReference type="GO" id="GO:0006895">
    <property type="term" value="P:Golgi to endosome transport"/>
    <property type="evidence" value="ECO:0007669"/>
    <property type="project" value="TreeGrafter"/>
</dbReference>
<feature type="transmembrane region" description="Helical" evidence="10">
    <location>
        <begin position="239"/>
        <end position="259"/>
    </location>
</feature>
<evidence type="ECO:0000256" key="2">
    <source>
        <dbReference type="ARBA" id="ARBA00008160"/>
    </source>
</evidence>
<feature type="region of interest" description="Disordered" evidence="9">
    <location>
        <begin position="39"/>
        <end position="58"/>
    </location>
</feature>
<feature type="region of interest" description="Disordered" evidence="9">
    <location>
        <begin position="1"/>
        <end position="32"/>
    </location>
</feature>
<evidence type="ECO:0000313" key="11">
    <source>
        <dbReference type="EMBL" id="CEL68995.1"/>
    </source>
</evidence>
<dbReference type="InterPro" id="IPR019185">
    <property type="entry name" value="Integral_membrane_SYS1-rel"/>
</dbReference>
<evidence type="ECO:0000256" key="7">
    <source>
        <dbReference type="ARBA" id="ARBA00023034"/>
    </source>
</evidence>
<comment type="subcellular location">
    <subcellularLocation>
        <location evidence="1">Golgi apparatus membrane</location>
        <topology evidence="1">Multi-pass membrane protein</topology>
    </subcellularLocation>
</comment>
<dbReference type="PANTHER" id="PTHR12952:SF0">
    <property type="entry name" value="PROTEIN SYS1 HOMOLOG"/>
    <property type="match status" value="1"/>
</dbReference>
<evidence type="ECO:0000256" key="8">
    <source>
        <dbReference type="ARBA" id="ARBA00023136"/>
    </source>
</evidence>
<dbReference type="GO" id="GO:0034067">
    <property type="term" value="P:protein localization to Golgi apparatus"/>
    <property type="evidence" value="ECO:0007669"/>
    <property type="project" value="TreeGrafter"/>
</dbReference>
<evidence type="ECO:0000256" key="6">
    <source>
        <dbReference type="ARBA" id="ARBA00022989"/>
    </source>
</evidence>
<keyword evidence="5" id="KW-0653">Protein transport</keyword>
<accession>A0A0F7UKE4</accession>